<dbReference type="GO" id="GO:0031176">
    <property type="term" value="F:endo-1,4-beta-xylanase activity"/>
    <property type="evidence" value="ECO:0007669"/>
    <property type="project" value="UniProtKB-EC"/>
</dbReference>
<feature type="chain" id="PRO_5004795865" description="Beta-xylanase" evidence="6">
    <location>
        <begin position="19"/>
        <end position="384"/>
    </location>
</feature>
<evidence type="ECO:0000313" key="9">
    <source>
        <dbReference type="Proteomes" id="UP000019151"/>
    </source>
</evidence>
<dbReference type="PRINTS" id="PR00134">
    <property type="entry name" value="GLHYDRLASE10"/>
</dbReference>
<evidence type="ECO:0000256" key="3">
    <source>
        <dbReference type="ARBA" id="ARBA00023295"/>
    </source>
</evidence>
<dbReference type="GO" id="GO:0000272">
    <property type="term" value="P:polysaccharide catabolic process"/>
    <property type="evidence" value="ECO:0007669"/>
    <property type="project" value="UniProtKB-KW"/>
</dbReference>
<dbReference type="Gene3D" id="3.20.20.80">
    <property type="entry name" value="Glycosidases"/>
    <property type="match status" value="1"/>
</dbReference>
<keyword evidence="9" id="KW-1185">Reference proteome</keyword>
<dbReference type="Pfam" id="PF00331">
    <property type="entry name" value="Glyco_hydro_10"/>
    <property type="match status" value="1"/>
</dbReference>
<dbReference type="EC" id="3.2.1.8" evidence="5"/>
<name>W0RR43_9BACT</name>
<keyword evidence="2 5" id="KW-0119">Carbohydrate metabolism</keyword>
<dbReference type="SMART" id="SM00633">
    <property type="entry name" value="Glyco_10"/>
    <property type="match status" value="1"/>
</dbReference>
<comment type="catalytic activity">
    <reaction evidence="5">
        <text>Endohydrolysis of (1-&gt;4)-beta-D-xylosidic linkages in xylans.</text>
        <dbReference type="EC" id="3.2.1.8"/>
    </reaction>
</comment>
<dbReference type="InterPro" id="IPR017853">
    <property type="entry name" value="GH"/>
</dbReference>
<evidence type="ECO:0000256" key="6">
    <source>
        <dbReference type="SAM" id="SignalP"/>
    </source>
</evidence>
<evidence type="ECO:0000313" key="8">
    <source>
        <dbReference type="EMBL" id="AHG92048.1"/>
    </source>
</evidence>
<dbReference type="InParanoid" id="W0RR43"/>
<gene>
    <name evidence="8" type="ORF">J421_4511</name>
</gene>
<sequence>MKTTSSLVRAAWCGALMAAACGHPSASPSPAAASLKNAFRNDFRIGTAIAPRVFDETDSVDVRLVKTHFNAITPENVLKWEVVHPRPNEYDFSQSDRYVAFGERNGMFIVGHTLVWHSQTPRWVFQDSAGQPLTRDALLARMKDHIEHVMGRYKGRIKGWDVVNEALNEDGTMRQSPWYRIIGDDFVVKAFEYAHAVDPAAELYYNDYNLATPAKRDGAIALAKRIRAAGIPVAAINSQDHHKLDPNVPSVALVDSMFQAIGAAGFHANVTELDVDVLPRPMGGNTADVSARAQMAAASNPYTASLPDSVQQQLARRYAALFAVYEKHRDIIDRVTFWGVTDATSWLNGFPVRGRTNWPLLFDRQGRPKPAFDAVLAAARRQAM</sequence>
<dbReference type="RefSeq" id="WP_025413478.1">
    <property type="nucleotide sequence ID" value="NZ_CP007128.1"/>
</dbReference>
<evidence type="ECO:0000256" key="2">
    <source>
        <dbReference type="ARBA" id="ARBA00023277"/>
    </source>
</evidence>
<evidence type="ECO:0000256" key="1">
    <source>
        <dbReference type="ARBA" id="ARBA00022801"/>
    </source>
</evidence>
<dbReference type="PROSITE" id="PS51760">
    <property type="entry name" value="GH10_2"/>
    <property type="match status" value="1"/>
</dbReference>
<dbReference type="InterPro" id="IPR044846">
    <property type="entry name" value="GH10"/>
</dbReference>
<evidence type="ECO:0000256" key="5">
    <source>
        <dbReference type="RuleBase" id="RU361174"/>
    </source>
</evidence>
<dbReference type="EMBL" id="CP007128">
    <property type="protein sequence ID" value="AHG92048.1"/>
    <property type="molecule type" value="Genomic_DNA"/>
</dbReference>
<reference evidence="8 9" key="1">
    <citation type="journal article" date="2014" name="Genome Announc.">
        <title>Genome Sequence and Methylome of Soil Bacterium Gemmatirosa kalamazoonensis KBS708T, a Member of the Rarely Cultivated Gemmatimonadetes Phylum.</title>
        <authorList>
            <person name="Debruyn J.M."/>
            <person name="Radosevich M."/>
            <person name="Wommack K.E."/>
            <person name="Polson S.W."/>
            <person name="Hauser L.J."/>
            <person name="Fawaz M.N."/>
            <person name="Korlach J."/>
            <person name="Tsai Y.C."/>
        </authorList>
    </citation>
    <scope>NUCLEOTIDE SEQUENCE [LARGE SCALE GENOMIC DNA]</scope>
    <source>
        <strain evidence="8 9">KBS708</strain>
    </source>
</reference>
<dbReference type="PANTHER" id="PTHR31490">
    <property type="entry name" value="GLYCOSYL HYDROLASE"/>
    <property type="match status" value="1"/>
</dbReference>
<accession>W0RR43</accession>
<dbReference type="PROSITE" id="PS51257">
    <property type="entry name" value="PROKAR_LIPOPROTEIN"/>
    <property type="match status" value="1"/>
</dbReference>
<keyword evidence="4 5" id="KW-0624">Polysaccharide degradation</keyword>
<protein>
    <recommendedName>
        <fullName evidence="5">Beta-xylanase</fullName>
        <ecNumber evidence="5">3.2.1.8</ecNumber>
    </recommendedName>
</protein>
<dbReference type="PANTHER" id="PTHR31490:SF90">
    <property type="entry name" value="ENDO-1,4-BETA-XYLANASE A"/>
    <property type="match status" value="1"/>
</dbReference>
<organism evidence="8 9">
    <name type="scientific">Gemmatirosa kalamazoonensis</name>
    <dbReference type="NCBI Taxonomy" id="861299"/>
    <lineage>
        <taxon>Bacteria</taxon>
        <taxon>Pseudomonadati</taxon>
        <taxon>Gemmatimonadota</taxon>
        <taxon>Gemmatimonadia</taxon>
        <taxon>Gemmatimonadales</taxon>
        <taxon>Gemmatimonadaceae</taxon>
        <taxon>Gemmatirosa</taxon>
    </lineage>
</organism>
<dbReference type="STRING" id="861299.J421_4511"/>
<keyword evidence="6" id="KW-0732">Signal</keyword>
<dbReference type="AlphaFoldDB" id="W0RR43"/>
<dbReference type="InterPro" id="IPR001000">
    <property type="entry name" value="GH10_dom"/>
</dbReference>
<evidence type="ECO:0000259" key="7">
    <source>
        <dbReference type="PROSITE" id="PS51760"/>
    </source>
</evidence>
<keyword evidence="1 5" id="KW-0378">Hydrolase</keyword>
<dbReference type="HOGENOM" id="CLU_020161_6_1_0"/>
<proteinExistence type="inferred from homology"/>
<dbReference type="Proteomes" id="UP000019151">
    <property type="component" value="Chromosome"/>
</dbReference>
<evidence type="ECO:0000256" key="4">
    <source>
        <dbReference type="ARBA" id="ARBA00023326"/>
    </source>
</evidence>
<dbReference type="KEGG" id="gba:J421_4511"/>
<dbReference type="eggNOG" id="COG3693">
    <property type="taxonomic scope" value="Bacteria"/>
</dbReference>
<keyword evidence="3 5" id="KW-0326">Glycosidase</keyword>
<dbReference type="SUPFAM" id="SSF51445">
    <property type="entry name" value="(Trans)glycosidases"/>
    <property type="match status" value="1"/>
</dbReference>
<feature type="signal peptide" evidence="6">
    <location>
        <begin position="1"/>
        <end position="18"/>
    </location>
</feature>
<comment type="similarity">
    <text evidence="5">Belongs to the glycosyl hydrolase 10 (cellulase F) family.</text>
</comment>
<dbReference type="OrthoDB" id="9809277at2"/>
<dbReference type="PATRIC" id="fig|861299.3.peg.4566"/>
<feature type="domain" description="GH10" evidence="7">
    <location>
        <begin position="29"/>
        <end position="378"/>
    </location>
</feature>